<dbReference type="Proteomes" id="UP000250321">
    <property type="component" value="Unassembled WGS sequence"/>
</dbReference>
<evidence type="ECO:0000313" key="1">
    <source>
        <dbReference type="EMBL" id="PQQ14422.1"/>
    </source>
</evidence>
<evidence type="ECO:0000313" key="2">
    <source>
        <dbReference type="Proteomes" id="UP000250321"/>
    </source>
</evidence>
<name>A0A314YZT0_PRUYE</name>
<dbReference type="AlphaFoldDB" id="A0A314YZT0"/>
<gene>
    <name evidence="1" type="ORF">Pyn_20051</name>
</gene>
<keyword evidence="2" id="KW-1185">Reference proteome</keyword>
<dbReference type="EMBL" id="PJQY01000260">
    <property type="protein sequence ID" value="PQQ14422.1"/>
    <property type="molecule type" value="Genomic_DNA"/>
</dbReference>
<reference evidence="1 2" key="1">
    <citation type="submission" date="2018-02" db="EMBL/GenBank/DDBJ databases">
        <title>Draft genome of wild Prunus yedoensis var. nudiflora.</title>
        <authorList>
            <person name="Baek S."/>
            <person name="Kim J.-H."/>
            <person name="Choi K."/>
            <person name="Kim G.-B."/>
            <person name="Cho A."/>
            <person name="Jang H."/>
            <person name="Shin C.-H."/>
            <person name="Yu H.-J."/>
            <person name="Mun J.-H."/>
        </authorList>
    </citation>
    <scope>NUCLEOTIDE SEQUENCE [LARGE SCALE GENOMIC DNA]</scope>
    <source>
        <strain evidence="2">cv. Jeju island</strain>
        <tissue evidence="1">Leaf</tissue>
    </source>
</reference>
<accession>A0A314YZT0</accession>
<comment type="caution">
    <text evidence="1">The sequence shown here is derived from an EMBL/GenBank/DDBJ whole genome shotgun (WGS) entry which is preliminary data.</text>
</comment>
<proteinExistence type="predicted"/>
<organism evidence="1 2">
    <name type="scientific">Prunus yedoensis var. nudiflora</name>
    <dbReference type="NCBI Taxonomy" id="2094558"/>
    <lineage>
        <taxon>Eukaryota</taxon>
        <taxon>Viridiplantae</taxon>
        <taxon>Streptophyta</taxon>
        <taxon>Embryophyta</taxon>
        <taxon>Tracheophyta</taxon>
        <taxon>Spermatophyta</taxon>
        <taxon>Magnoliopsida</taxon>
        <taxon>eudicotyledons</taxon>
        <taxon>Gunneridae</taxon>
        <taxon>Pentapetalae</taxon>
        <taxon>rosids</taxon>
        <taxon>fabids</taxon>
        <taxon>Rosales</taxon>
        <taxon>Rosaceae</taxon>
        <taxon>Amygdaloideae</taxon>
        <taxon>Amygdaleae</taxon>
        <taxon>Prunus</taxon>
    </lineage>
</organism>
<protein>
    <submittedName>
        <fullName evidence="1">Uncharacterized protein</fullName>
    </submittedName>
</protein>
<sequence length="62" mass="7096">MVDGFTWTAHIHCRKSHTKVSQSPHAPIWGPNLKAHHHMAPRQTGWKIMVTSLIDFPSKNQN</sequence>